<keyword evidence="1" id="KW-0812">Transmembrane</keyword>
<evidence type="ECO:0000313" key="3">
    <source>
        <dbReference type="Proteomes" id="UP001285441"/>
    </source>
</evidence>
<keyword evidence="3" id="KW-1185">Reference proteome</keyword>
<proteinExistence type="predicted"/>
<dbReference type="Proteomes" id="UP001285441">
    <property type="component" value="Unassembled WGS sequence"/>
</dbReference>
<keyword evidence="1" id="KW-1133">Transmembrane helix</keyword>
<reference evidence="2" key="2">
    <citation type="submission" date="2023-06" db="EMBL/GenBank/DDBJ databases">
        <authorList>
            <consortium name="Lawrence Berkeley National Laboratory"/>
            <person name="Haridas S."/>
            <person name="Hensen N."/>
            <person name="Bonometti L."/>
            <person name="Westerberg I."/>
            <person name="Brannstrom I.O."/>
            <person name="Guillou S."/>
            <person name="Cros-Aarteil S."/>
            <person name="Calhoun S."/>
            <person name="Kuo A."/>
            <person name="Mondo S."/>
            <person name="Pangilinan J."/>
            <person name="Riley R."/>
            <person name="LaButti K."/>
            <person name="Andreopoulos B."/>
            <person name="Lipzen A."/>
            <person name="Chen C."/>
            <person name="Yanf M."/>
            <person name="Daum C."/>
            <person name="Ng V."/>
            <person name="Clum A."/>
            <person name="Steindorff A."/>
            <person name="Ohm R."/>
            <person name="Martin F."/>
            <person name="Silar P."/>
            <person name="Natvig D."/>
            <person name="Lalanne C."/>
            <person name="Gautier V."/>
            <person name="Ament-velasquez S.L."/>
            <person name="Kruys A."/>
            <person name="Hutchinson M.I."/>
            <person name="Powell A.J."/>
            <person name="Barry K."/>
            <person name="Miller A.N."/>
            <person name="Grigoriev I.V."/>
            <person name="Debuchy R."/>
            <person name="Gladieux P."/>
            <person name="Thoren M.H."/>
            <person name="Johannesson H."/>
        </authorList>
    </citation>
    <scope>NUCLEOTIDE SEQUENCE</scope>
    <source>
        <strain evidence="2">CBS 232.78</strain>
    </source>
</reference>
<feature type="transmembrane region" description="Helical" evidence="1">
    <location>
        <begin position="44"/>
        <end position="66"/>
    </location>
</feature>
<organism evidence="2 3">
    <name type="scientific">Podospora didyma</name>
    <dbReference type="NCBI Taxonomy" id="330526"/>
    <lineage>
        <taxon>Eukaryota</taxon>
        <taxon>Fungi</taxon>
        <taxon>Dikarya</taxon>
        <taxon>Ascomycota</taxon>
        <taxon>Pezizomycotina</taxon>
        <taxon>Sordariomycetes</taxon>
        <taxon>Sordariomycetidae</taxon>
        <taxon>Sordariales</taxon>
        <taxon>Podosporaceae</taxon>
        <taxon>Podospora</taxon>
    </lineage>
</organism>
<protein>
    <submittedName>
        <fullName evidence="2">Uncharacterized protein</fullName>
    </submittedName>
</protein>
<comment type="caution">
    <text evidence="2">The sequence shown here is derived from an EMBL/GenBank/DDBJ whole genome shotgun (WGS) entry which is preliminary data.</text>
</comment>
<accession>A0AAE0K021</accession>
<reference evidence="2" key="1">
    <citation type="journal article" date="2023" name="Mol. Phylogenet. Evol.">
        <title>Genome-scale phylogeny and comparative genomics of the fungal order Sordariales.</title>
        <authorList>
            <person name="Hensen N."/>
            <person name="Bonometti L."/>
            <person name="Westerberg I."/>
            <person name="Brannstrom I.O."/>
            <person name="Guillou S."/>
            <person name="Cros-Aarteil S."/>
            <person name="Calhoun S."/>
            <person name="Haridas S."/>
            <person name="Kuo A."/>
            <person name="Mondo S."/>
            <person name="Pangilinan J."/>
            <person name="Riley R."/>
            <person name="LaButti K."/>
            <person name="Andreopoulos B."/>
            <person name="Lipzen A."/>
            <person name="Chen C."/>
            <person name="Yan M."/>
            <person name="Daum C."/>
            <person name="Ng V."/>
            <person name="Clum A."/>
            <person name="Steindorff A."/>
            <person name="Ohm R.A."/>
            <person name="Martin F."/>
            <person name="Silar P."/>
            <person name="Natvig D.O."/>
            <person name="Lalanne C."/>
            <person name="Gautier V."/>
            <person name="Ament-Velasquez S.L."/>
            <person name="Kruys A."/>
            <person name="Hutchinson M.I."/>
            <person name="Powell A.J."/>
            <person name="Barry K."/>
            <person name="Miller A.N."/>
            <person name="Grigoriev I.V."/>
            <person name="Debuchy R."/>
            <person name="Gladieux P."/>
            <person name="Hiltunen Thoren M."/>
            <person name="Johannesson H."/>
        </authorList>
    </citation>
    <scope>NUCLEOTIDE SEQUENCE</scope>
    <source>
        <strain evidence="2">CBS 232.78</strain>
    </source>
</reference>
<sequence length="262" mass="28829">MQDPNEQYHPEYNQIHQPVAVDGKHARKKVEGNAGYTFARLSPVIFLTLAFSAGFTMISLLGAQFFKAADNAVLIQSAYCGWPAEIGNIFDVTTPEIKDAGALLLLPARAEYKKCREYTRSCYARADDADISSSGTICDALVMPRIPSTLTMDKACPFPGERVCTADAARIESGLIDSRGGLGINTVDDERIYVRKLMKCAPIDAERWATGWVDGEPWGYREGDKVQGYVVGSLRNKTALGAEYPFRVSLNSLRYGIVPYPL</sequence>
<gene>
    <name evidence="2" type="ORF">B0H63DRAFT_489405</name>
</gene>
<evidence type="ECO:0000313" key="2">
    <source>
        <dbReference type="EMBL" id="KAK3367553.1"/>
    </source>
</evidence>
<dbReference type="EMBL" id="JAULSW010000011">
    <property type="protein sequence ID" value="KAK3367553.1"/>
    <property type="molecule type" value="Genomic_DNA"/>
</dbReference>
<evidence type="ECO:0000256" key="1">
    <source>
        <dbReference type="SAM" id="Phobius"/>
    </source>
</evidence>
<keyword evidence="1" id="KW-0472">Membrane</keyword>
<name>A0AAE0K021_9PEZI</name>
<dbReference type="AlphaFoldDB" id="A0AAE0K021"/>